<dbReference type="GO" id="GO:0003676">
    <property type="term" value="F:nucleic acid binding"/>
    <property type="evidence" value="ECO:0007669"/>
    <property type="project" value="InterPro"/>
</dbReference>
<evidence type="ECO:0000259" key="2">
    <source>
        <dbReference type="Pfam" id="PF17921"/>
    </source>
</evidence>
<dbReference type="HOGENOM" id="CLU_1751561_0_0_1"/>
<dbReference type="SUPFAM" id="SSF53098">
    <property type="entry name" value="Ribonuclease H-like"/>
    <property type="match status" value="1"/>
</dbReference>
<dbReference type="Pfam" id="PF17921">
    <property type="entry name" value="Integrase_H2C2"/>
    <property type="match status" value="1"/>
</dbReference>
<gene>
    <name evidence="3" type="ORF">YQE_10489</name>
</gene>
<organism evidence="3">
    <name type="scientific">Dendroctonus ponderosae</name>
    <name type="common">Mountain pine beetle</name>
    <dbReference type="NCBI Taxonomy" id="77166"/>
    <lineage>
        <taxon>Eukaryota</taxon>
        <taxon>Metazoa</taxon>
        <taxon>Ecdysozoa</taxon>
        <taxon>Arthropoda</taxon>
        <taxon>Hexapoda</taxon>
        <taxon>Insecta</taxon>
        <taxon>Pterygota</taxon>
        <taxon>Neoptera</taxon>
        <taxon>Endopterygota</taxon>
        <taxon>Coleoptera</taxon>
        <taxon>Polyphaga</taxon>
        <taxon>Cucujiformia</taxon>
        <taxon>Curculionidae</taxon>
        <taxon>Scolytinae</taxon>
        <taxon>Dendroctonus</taxon>
    </lineage>
</organism>
<name>N6U2X6_DENPD</name>
<reference evidence="3" key="1">
    <citation type="journal article" date="2013" name="Genome Biol.">
        <title>Draft genome of the mountain pine beetle, Dendroctonus ponderosae Hopkins, a major forest pest.</title>
        <authorList>
            <person name="Keeling C.I."/>
            <person name="Yuen M.M."/>
            <person name="Liao N.Y."/>
            <person name="Docking T.R."/>
            <person name="Chan S.K."/>
            <person name="Taylor G.A."/>
            <person name="Palmquist D.L."/>
            <person name="Jackman S.D."/>
            <person name="Nguyen A."/>
            <person name="Li M."/>
            <person name="Henderson H."/>
            <person name="Janes J.K."/>
            <person name="Zhao Y."/>
            <person name="Pandoh P."/>
            <person name="Moore R."/>
            <person name="Sperling F.A."/>
            <person name="Huber D.P."/>
            <person name="Birol I."/>
            <person name="Jones S.J."/>
            <person name="Bohlmann J."/>
        </authorList>
    </citation>
    <scope>NUCLEOTIDE SEQUENCE</scope>
</reference>
<dbReference type="PANTHER" id="PTHR37984">
    <property type="entry name" value="PROTEIN CBG26694"/>
    <property type="match status" value="1"/>
</dbReference>
<dbReference type="PANTHER" id="PTHR37984:SF5">
    <property type="entry name" value="PROTEIN NYNRIN-LIKE"/>
    <property type="match status" value="1"/>
</dbReference>
<accession>N6U2X6</accession>
<evidence type="ECO:0000313" key="3">
    <source>
        <dbReference type="EMBL" id="ENN72922.1"/>
    </source>
</evidence>
<feature type="non-terminal residue" evidence="3">
    <location>
        <position position="1"/>
    </location>
</feature>
<dbReference type="InterPro" id="IPR041588">
    <property type="entry name" value="Integrase_H2C2"/>
</dbReference>
<sequence length="149" mass="17790">MLEDIETSDNQNEKLTLYHTTKTCHRGINEIMVSLTLRFYWPKMIHDIEQFVNSCEICQKNKYDSNPPIIKFKLTPTTSRPFEQIHAFEQLLENFCKLYKIELHYGTSKNSNSNSPVERFHSTLIEHYRCLKSKNIRYTPEQLIWSVEE</sequence>
<evidence type="ECO:0000256" key="1">
    <source>
        <dbReference type="ARBA" id="ARBA00012493"/>
    </source>
</evidence>
<dbReference type="GO" id="GO:0003964">
    <property type="term" value="F:RNA-directed DNA polymerase activity"/>
    <property type="evidence" value="ECO:0007669"/>
    <property type="project" value="UniProtKB-EC"/>
</dbReference>
<proteinExistence type="predicted"/>
<protein>
    <recommendedName>
        <fullName evidence="1">RNA-directed DNA polymerase</fullName>
        <ecNumber evidence="1">2.7.7.49</ecNumber>
    </recommendedName>
</protein>
<dbReference type="InterPro" id="IPR050951">
    <property type="entry name" value="Retrovirus_Pol_polyprotein"/>
</dbReference>
<dbReference type="InterPro" id="IPR036397">
    <property type="entry name" value="RNaseH_sf"/>
</dbReference>
<dbReference type="AlphaFoldDB" id="N6U2X6"/>
<dbReference type="EC" id="2.7.7.49" evidence="1"/>
<dbReference type="Gene3D" id="1.10.340.70">
    <property type="match status" value="1"/>
</dbReference>
<dbReference type="EMBL" id="KB741207">
    <property type="protein sequence ID" value="ENN72922.1"/>
    <property type="molecule type" value="Genomic_DNA"/>
</dbReference>
<feature type="domain" description="Integrase zinc-binding" evidence="2">
    <location>
        <begin position="12"/>
        <end position="63"/>
    </location>
</feature>
<dbReference type="Gene3D" id="3.30.420.10">
    <property type="entry name" value="Ribonuclease H-like superfamily/Ribonuclease H"/>
    <property type="match status" value="1"/>
</dbReference>
<dbReference type="InterPro" id="IPR012337">
    <property type="entry name" value="RNaseH-like_sf"/>
</dbReference>